<comment type="caution">
    <text evidence="1">The sequence shown here is derived from an EMBL/GenBank/DDBJ whole genome shotgun (WGS) entry which is preliminary data.</text>
</comment>
<name>A0A645FKI9_9ZZZZ</name>
<organism evidence="1">
    <name type="scientific">bioreactor metagenome</name>
    <dbReference type="NCBI Taxonomy" id="1076179"/>
    <lineage>
        <taxon>unclassified sequences</taxon>
        <taxon>metagenomes</taxon>
        <taxon>ecological metagenomes</taxon>
    </lineage>
</organism>
<protein>
    <submittedName>
        <fullName evidence="1">Uncharacterized protein</fullName>
    </submittedName>
</protein>
<evidence type="ECO:0000313" key="1">
    <source>
        <dbReference type="EMBL" id="MPN14901.1"/>
    </source>
</evidence>
<reference evidence="1" key="1">
    <citation type="submission" date="2019-08" db="EMBL/GenBank/DDBJ databases">
        <authorList>
            <person name="Kucharzyk K."/>
            <person name="Murdoch R.W."/>
            <person name="Higgins S."/>
            <person name="Loffler F."/>
        </authorList>
    </citation>
    <scope>NUCLEOTIDE SEQUENCE</scope>
</reference>
<accession>A0A645FKI9</accession>
<dbReference type="EMBL" id="VSSQ01061589">
    <property type="protein sequence ID" value="MPN14901.1"/>
    <property type="molecule type" value="Genomic_DNA"/>
</dbReference>
<sequence>MIPAVIKIDGVRIIEIVYGISVKSIPLKAEPAKYSFLLTGIAPKKSELFFDLSKANTI</sequence>
<dbReference type="AlphaFoldDB" id="A0A645FKI9"/>
<gene>
    <name evidence="1" type="ORF">SDC9_162230</name>
</gene>
<proteinExistence type="predicted"/>